<dbReference type="Gene3D" id="2.60.40.1320">
    <property type="entry name" value="SRS domain"/>
    <property type="match status" value="2"/>
</dbReference>
<dbReference type="GO" id="GO:0016020">
    <property type="term" value="C:membrane"/>
    <property type="evidence" value="ECO:0007669"/>
    <property type="project" value="InterPro"/>
</dbReference>
<evidence type="ECO:0000259" key="2">
    <source>
        <dbReference type="Pfam" id="PF04092"/>
    </source>
</evidence>
<accession>A0A2C6KPZ1</accession>
<evidence type="ECO:0000313" key="3">
    <source>
        <dbReference type="EMBL" id="PHJ19617.1"/>
    </source>
</evidence>
<dbReference type="InterPro" id="IPR036755">
    <property type="entry name" value="SRS_dom_sf"/>
</dbReference>
<comment type="caution">
    <text evidence="3">The sequence shown here is derived from an EMBL/GenBank/DDBJ whole genome shotgun (WGS) entry which is preliminary data.</text>
</comment>
<feature type="domain" description="SRS" evidence="2">
    <location>
        <begin position="194"/>
        <end position="308"/>
    </location>
</feature>
<dbReference type="VEuPathDB" id="ToxoDB:CSUI_006555"/>
<dbReference type="RefSeq" id="XP_067921315.1">
    <property type="nucleotide sequence ID" value="XM_068066711.1"/>
</dbReference>
<evidence type="ECO:0000313" key="4">
    <source>
        <dbReference type="Proteomes" id="UP000221165"/>
    </source>
</evidence>
<protein>
    <submittedName>
        <fullName evidence="3">Sag-related sequence srs17a</fullName>
    </submittedName>
</protein>
<feature type="chain" id="PRO_5012880554" evidence="1">
    <location>
        <begin position="28"/>
        <end position="367"/>
    </location>
</feature>
<reference evidence="3 4" key="1">
    <citation type="journal article" date="2017" name="Int. J. Parasitol.">
        <title>The genome of the protozoan parasite Cystoisospora suis and a reverse vaccinology approach to identify vaccine candidates.</title>
        <authorList>
            <person name="Palmieri N."/>
            <person name="Shrestha A."/>
            <person name="Ruttkowski B."/>
            <person name="Beck T."/>
            <person name="Vogl C."/>
            <person name="Tomley F."/>
            <person name="Blake D.P."/>
            <person name="Joachim A."/>
        </authorList>
    </citation>
    <scope>NUCLEOTIDE SEQUENCE [LARGE SCALE GENOMIC DNA]</scope>
    <source>
        <strain evidence="3 4">Wien I</strain>
    </source>
</reference>
<dbReference type="AlphaFoldDB" id="A0A2C6KPZ1"/>
<name>A0A2C6KPZ1_9APIC</name>
<keyword evidence="4" id="KW-1185">Reference proteome</keyword>
<proteinExistence type="predicted"/>
<dbReference type="Pfam" id="PF04092">
    <property type="entry name" value="SAG"/>
    <property type="match status" value="1"/>
</dbReference>
<feature type="signal peptide" evidence="1">
    <location>
        <begin position="1"/>
        <end position="27"/>
    </location>
</feature>
<dbReference type="SUPFAM" id="SSF74877">
    <property type="entry name" value="Major surface antigen p30, SAG1"/>
    <property type="match status" value="1"/>
</dbReference>
<dbReference type="InterPro" id="IPR007226">
    <property type="entry name" value="SRS_dom"/>
</dbReference>
<gene>
    <name evidence="3" type="ORF">CSUI_006555</name>
</gene>
<sequence>MVLKQCTRFAVLVVLALPAGSLKGVLASSPDGLDESAPLVLDIDPYKLPSAAVADLPMDDRVPQPEVCEYPTGGEKEGVLRLTAEPGKHLAFRCPGGQDELTPSDNSIFTVKSDGSCDTSKGFRFPEVNIAGYAETVPKSGSTPAYTLFFSAALSYPFEKQFCYVCKAAAVQGQRDAAKKCTVFITVPKKDVTNVTTCTAGDALAAIKDDASELTSTFTCGGGQDIIPPLGTQQARTGDGCRWLAPLSRIVNGASLESTTVAGSSPDLKSYKLRLASLPEKPRLFCFLCEPQPQLGGRGRPCRVHVYVPALVKKPGDPGRNSDRTDLVVSTTTVKPSPGHSESFRLTWLLSVSALSVSLGVASLFFL</sequence>
<organism evidence="3 4">
    <name type="scientific">Cystoisospora suis</name>
    <dbReference type="NCBI Taxonomy" id="483139"/>
    <lineage>
        <taxon>Eukaryota</taxon>
        <taxon>Sar</taxon>
        <taxon>Alveolata</taxon>
        <taxon>Apicomplexa</taxon>
        <taxon>Conoidasida</taxon>
        <taxon>Coccidia</taxon>
        <taxon>Eucoccidiorida</taxon>
        <taxon>Eimeriorina</taxon>
        <taxon>Sarcocystidae</taxon>
        <taxon>Cystoisospora</taxon>
    </lineage>
</organism>
<dbReference type="GeneID" id="94429922"/>
<evidence type="ECO:0000256" key="1">
    <source>
        <dbReference type="SAM" id="SignalP"/>
    </source>
</evidence>
<dbReference type="Proteomes" id="UP000221165">
    <property type="component" value="Unassembled WGS sequence"/>
</dbReference>
<dbReference type="EMBL" id="MIGC01003326">
    <property type="protein sequence ID" value="PHJ19617.1"/>
    <property type="molecule type" value="Genomic_DNA"/>
</dbReference>
<keyword evidence="1" id="KW-0732">Signal</keyword>